<dbReference type="InterPro" id="IPR021778">
    <property type="entry name" value="Se/S_carrier-like"/>
</dbReference>
<dbReference type="OrthoDB" id="5329905at2"/>
<protein>
    <submittedName>
        <fullName evidence="2">DUF3343 domain-containing protein</fullName>
    </submittedName>
</protein>
<gene>
    <name evidence="2" type="ORF">CQA63_01675</name>
</gene>
<name>A0A3D8I6E6_9HELI</name>
<proteinExistence type="predicted"/>
<keyword evidence="3" id="KW-1185">Reference proteome</keyword>
<evidence type="ECO:0000313" key="3">
    <source>
        <dbReference type="Proteomes" id="UP000256599"/>
    </source>
</evidence>
<dbReference type="EMBL" id="NXLR01000002">
    <property type="protein sequence ID" value="RDU60708.1"/>
    <property type="molecule type" value="Genomic_DNA"/>
</dbReference>
<dbReference type="AlphaFoldDB" id="A0A3D8I6E6"/>
<sequence>MPAKLKPFRAYLVFENSFSAFGAQRVLSSPLLGEFDFKCQLVPTPKEYSNNCTLALYIEGGWGLCAEREREFKDLLIMLLAQKHIKHDIMQL</sequence>
<dbReference type="RefSeq" id="WP_104699466.1">
    <property type="nucleotide sequence ID" value="NZ_FZPP01000006.1"/>
</dbReference>
<comment type="caution">
    <text evidence="2">The sequence shown here is derived from an EMBL/GenBank/DDBJ whole genome shotgun (WGS) entry which is preliminary data.</text>
</comment>
<dbReference type="Pfam" id="PF11823">
    <property type="entry name" value="Se_S_carrier"/>
    <property type="match status" value="1"/>
</dbReference>
<accession>A0A3D8I6E6</accession>
<evidence type="ECO:0000259" key="1">
    <source>
        <dbReference type="Pfam" id="PF11823"/>
    </source>
</evidence>
<feature type="domain" description="Putative Se/S carrier protein-like" evidence="1">
    <location>
        <begin position="11"/>
        <end position="58"/>
    </location>
</feature>
<dbReference type="Proteomes" id="UP000256599">
    <property type="component" value="Unassembled WGS sequence"/>
</dbReference>
<reference evidence="2 3" key="1">
    <citation type="submission" date="2018-04" db="EMBL/GenBank/DDBJ databases">
        <title>Novel Campyloabacter and Helicobacter Species and Strains.</title>
        <authorList>
            <person name="Mannion A.J."/>
            <person name="Shen Z."/>
            <person name="Fox J.G."/>
        </authorList>
    </citation>
    <scope>NUCLEOTIDE SEQUENCE [LARGE SCALE GENOMIC DNA]</scope>
    <source>
        <strain evidence="2 3">MIT 98-6070</strain>
    </source>
</reference>
<organism evidence="2 3">
    <name type="scientific">Helicobacter marmotae</name>
    <dbReference type="NCBI Taxonomy" id="152490"/>
    <lineage>
        <taxon>Bacteria</taxon>
        <taxon>Pseudomonadati</taxon>
        <taxon>Campylobacterota</taxon>
        <taxon>Epsilonproteobacteria</taxon>
        <taxon>Campylobacterales</taxon>
        <taxon>Helicobacteraceae</taxon>
        <taxon>Helicobacter</taxon>
    </lineage>
</organism>
<evidence type="ECO:0000313" key="2">
    <source>
        <dbReference type="EMBL" id="RDU60708.1"/>
    </source>
</evidence>